<protein>
    <submittedName>
        <fullName evidence="2">Uncharacterized protein</fullName>
    </submittedName>
</protein>
<dbReference type="AlphaFoldDB" id="T0LT91"/>
<comment type="caution">
    <text evidence="2">The sequence shown here is derived from an EMBL/GenBank/DDBJ whole genome shotgun (WGS) entry which is preliminary data.</text>
</comment>
<dbReference type="STRING" id="1237896.T0LT91"/>
<dbReference type="OrthoDB" id="3693942at2759"/>
<evidence type="ECO:0000256" key="1">
    <source>
        <dbReference type="SAM" id="MobiDB-lite"/>
    </source>
</evidence>
<evidence type="ECO:0000313" key="2">
    <source>
        <dbReference type="EMBL" id="EQB54931.1"/>
    </source>
</evidence>
<dbReference type="EMBL" id="AMYD01001036">
    <property type="protein sequence ID" value="EQB54931.1"/>
    <property type="molecule type" value="Genomic_DNA"/>
</dbReference>
<reference evidence="3" key="1">
    <citation type="journal article" date="2013" name="Mol. Plant Microbe Interact.">
        <title>Global aspects of pacC regulation of pathogenicity genes in Colletotrichum gloeosporioides as revealed by transcriptome analysis.</title>
        <authorList>
            <person name="Alkan N."/>
            <person name="Meng X."/>
            <person name="Friedlander G."/>
            <person name="Reuveni E."/>
            <person name="Sukno S."/>
            <person name="Sherman A."/>
            <person name="Thon M."/>
            <person name="Fluhr R."/>
            <person name="Prusky D."/>
        </authorList>
    </citation>
    <scope>NUCLEOTIDE SEQUENCE [LARGE SCALE GENOMIC DNA]</scope>
    <source>
        <strain evidence="3">Cg-14</strain>
    </source>
</reference>
<name>T0LT91_COLGC</name>
<sequence length="195" mass="20883">MANGNTSNAVEGATSSELSSVLFRLKHPSKPWEVSEIQLTGGDTEHTLDSSVPGSQEHATRVIFRHVGIAEAALETLMTLPREMLKRLRIEAPSHGGGDEGFFDVIKSGVQKTGPAVLDIAKTAVQTVILVIVDEFSEKIKCAVGAESSATPYDYGDNHSKMGRFNAVAPKQAFGKTTDHSHKAVEVSENSPLDL</sequence>
<accession>T0LT91</accession>
<feature type="compositionally biased region" description="Basic and acidic residues" evidence="1">
    <location>
        <begin position="177"/>
        <end position="186"/>
    </location>
</feature>
<dbReference type="Proteomes" id="UP000015530">
    <property type="component" value="Unassembled WGS sequence"/>
</dbReference>
<dbReference type="HOGENOM" id="CLU_1396200_0_0_1"/>
<feature type="region of interest" description="Disordered" evidence="1">
    <location>
        <begin position="176"/>
        <end position="195"/>
    </location>
</feature>
<organism evidence="2 3">
    <name type="scientific">Colletotrichum gloeosporioides (strain Cg-14)</name>
    <name type="common">Anthracnose fungus</name>
    <name type="synonym">Glomerella cingulata</name>
    <dbReference type="NCBI Taxonomy" id="1237896"/>
    <lineage>
        <taxon>Eukaryota</taxon>
        <taxon>Fungi</taxon>
        <taxon>Dikarya</taxon>
        <taxon>Ascomycota</taxon>
        <taxon>Pezizomycotina</taxon>
        <taxon>Sordariomycetes</taxon>
        <taxon>Hypocreomycetidae</taxon>
        <taxon>Glomerellales</taxon>
        <taxon>Glomerellaceae</taxon>
        <taxon>Colletotrichum</taxon>
        <taxon>Colletotrichum gloeosporioides species complex</taxon>
    </lineage>
</organism>
<proteinExistence type="predicted"/>
<evidence type="ECO:0000313" key="3">
    <source>
        <dbReference type="Proteomes" id="UP000015530"/>
    </source>
</evidence>
<gene>
    <name evidence="2" type="ORF">CGLO_05182</name>
</gene>